<comment type="caution">
    <text evidence="1">The sequence shown here is derived from an EMBL/GenBank/DDBJ whole genome shotgun (WGS) entry which is preliminary data.</text>
</comment>
<dbReference type="Gene3D" id="3.80.10.10">
    <property type="entry name" value="Ribonuclease Inhibitor"/>
    <property type="match status" value="1"/>
</dbReference>
<evidence type="ECO:0008006" key="3">
    <source>
        <dbReference type="Google" id="ProtNLM"/>
    </source>
</evidence>
<keyword evidence="2" id="KW-1185">Reference proteome</keyword>
<dbReference type="OrthoDB" id="2285227at2759"/>
<dbReference type="Proteomes" id="UP000093000">
    <property type="component" value="Unassembled WGS sequence"/>
</dbReference>
<name>A0A1C7NF82_9FUNG</name>
<evidence type="ECO:0000313" key="1">
    <source>
        <dbReference type="EMBL" id="OBZ87773.1"/>
    </source>
</evidence>
<dbReference type="AlphaFoldDB" id="A0A1C7NF82"/>
<proteinExistence type="predicted"/>
<dbReference type="InterPro" id="IPR032675">
    <property type="entry name" value="LRR_dom_sf"/>
</dbReference>
<evidence type="ECO:0000313" key="2">
    <source>
        <dbReference type="Proteomes" id="UP000093000"/>
    </source>
</evidence>
<gene>
    <name evidence="1" type="ORF">A0J61_04170</name>
</gene>
<sequence length="513" mass="59671">MDQAEFGYFSSGSKDHRGYVKGLKLDAHIAHSRMLDMPTAFPSLTSLIVTSFDCCTSIELPLFNNLKYLKLNYLNSCFPFNFLTAMSYVTRLEIHAMGCISISINLLNGIHRACVLLEYIYLESVTIDIPNKSEINLVERCGKLKTFGLMSSRAMHQHHLWLQYVANRYPNIEVLKLGCGTGEQTGVSQHPVDFYDGFYYSCPLIAHFEWCNIIPDDRLLKRLNKQQQQLLQLKLLDSNLIEHVFLEIVSHRYIYLYTILNLKIVLPKSMSSNTLAELLGRTCPQLQQLAFYSKKPSNADKLYVDCMLDIFPCMVSLDFQGLELRIKQVGFKQCQQQGLAPYMLNKLKCMDCRLSSDVFDYIAIRCPDLQYLYLYRTIHPCEDYRVKIHLPYQRIFKLEIQDIRIEGKSNRKRTEIFHVDLKHQSDWYYHSNNKTNSLVRMNEADIQVFSSTLSQLCNNRQDSTNHFARYKEVLMPSIFDKLRLHEIIDKGYIDLACKSVGLIYFNLATPEYI</sequence>
<organism evidence="1 2">
    <name type="scientific">Choanephora cucurbitarum</name>
    <dbReference type="NCBI Taxonomy" id="101091"/>
    <lineage>
        <taxon>Eukaryota</taxon>
        <taxon>Fungi</taxon>
        <taxon>Fungi incertae sedis</taxon>
        <taxon>Mucoromycota</taxon>
        <taxon>Mucoromycotina</taxon>
        <taxon>Mucoromycetes</taxon>
        <taxon>Mucorales</taxon>
        <taxon>Mucorineae</taxon>
        <taxon>Choanephoraceae</taxon>
        <taxon>Choanephoroideae</taxon>
        <taxon>Choanephora</taxon>
    </lineage>
</organism>
<dbReference type="InParanoid" id="A0A1C7NF82"/>
<protein>
    <recommendedName>
        <fullName evidence="3">F-box domain-containing protein</fullName>
    </recommendedName>
</protein>
<accession>A0A1C7NF82</accession>
<dbReference type="EMBL" id="LUGH01000198">
    <property type="protein sequence ID" value="OBZ87773.1"/>
    <property type="molecule type" value="Genomic_DNA"/>
</dbReference>
<reference evidence="1 2" key="1">
    <citation type="submission" date="2016-03" db="EMBL/GenBank/DDBJ databases">
        <title>Choanephora cucurbitarum.</title>
        <authorList>
            <person name="Min B."/>
            <person name="Park H."/>
            <person name="Park J.-H."/>
            <person name="Shin H.-D."/>
            <person name="Choi I.-G."/>
        </authorList>
    </citation>
    <scope>NUCLEOTIDE SEQUENCE [LARGE SCALE GENOMIC DNA]</scope>
    <source>
        <strain evidence="1 2">KUS-F28377</strain>
    </source>
</reference>